<evidence type="ECO:0000256" key="5">
    <source>
        <dbReference type="ARBA" id="ARBA00022692"/>
    </source>
</evidence>
<proteinExistence type="predicted"/>
<keyword evidence="2" id="KW-1003">Cell membrane</keyword>
<evidence type="ECO:0000256" key="3">
    <source>
        <dbReference type="ARBA" id="ARBA00022676"/>
    </source>
</evidence>
<dbReference type="RefSeq" id="WP_336404279.1">
    <property type="nucleotide sequence ID" value="NZ_JBAPLU010000009.1"/>
</dbReference>
<evidence type="ECO:0000256" key="7">
    <source>
        <dbReference type="ARBA" id="ARBA00023136"/>
    </source>
</evidence>
<feature type="transmembrane region" description="Helical" evidence="8">
    <location>
        <begin position="304"/>
        <end position="322"/>
    </location>
</feature>
<gene>
    <name evidence="11" type="ORF">TEK04_10450</name>
</gene>
<evidence type="ECO:0000259" key="10">
    <source>
        <dbReference type="Pfam" id="PF24878"/>
    </source>
</evidence>
<protein>
    <submittedName>
        <fullName evidence="11">Glycosyltransferase family 39 protein</fullName>
        <ecNumber evidence="11">2.4.-.-</ecNumber>
    </submittedName>
</protein>
<keyword evidence="4 11" id="KW-0808">Transferase</keyword>
<evidence type="ECO:0000259" key="9">
    <source>
        <dbReference type="Pfam" id="PF13231"/>
    </source>
</evidence>
<dbReference type="InterPro" id="IPR050297">
    <property type="entry name" value="LipidA_mod_glycosyltrf_83"/>
</dbReference>
<evidence type="ECO:0000256" key="8">
    <source>
        <dbReference type="SAM" id="Phobius"/>
    </source>
</evidence>
<dbReference type="InterPro" id="IPR056785">
    <property type="entry name" value="YkcA/B-like_C"/>
</dbReference>
<comment type="caution">
    <text evidence="11">The sequence shown here is derived from an EMBL/GenBank/DDBJ whole genome shotgun (WGS) entry which is preliminary data.</text>
</comment>
<evidence type="ECO:0000256" key="2">
    <source>
        <dbReference type="ARBA" id="ARBA00022475"/>
    </source>
</evidence>
<feature type="domain" description="Putative mannosyltransferase YkcA/B-like C-terminal" evidence="10">
    <location>
        <begin position="509"/>
        <end position="594"/>
    </location>
</feature>
<keyword evidence="5 8" id="KW-0812">Transmembrane</keyword>
<dbReference type="GO" id="GO:0016757">
    <property type="term" value="F:glycosyltransferase activity"/>
    <property type="evidence" value="ECO:0007669"/>
    <property type="project" value="UniProtKB-KW"/>
</dbReference>
<evidence type="ECO:0000256" key="1">
    <source>
        <dbReference type="ARBA" id="ARBA00004651"/>
    </source>
</evidence>
<name>A0ABU8DU21_9ACTN</name>
<organism evidence="11 12">
    <name type="scientific">Klenkia sesuvii</name>
    <dbReference type="NCBI Taxonomy" id="3103137"/>
    <lineage>
        <taxon>Bacteria</taxon>
        <taxon>Bacillati</taxon>
        <taxon>Actinomycetota</taxon>
        <taxon>Actinomycetes</taxon>
        <taxon>Geodermatophilales</taxon>
        <taxon>Geodermatophilaceae</taxon>
        <taxon>Klenkia</taxon>
    </lineage>
</organism>
<dbReference type="Pfam" id="PF24878">
    <property type="entry name" value="YkcB_C"/>
    <property type="match status" value="1"/>
</dbReference>
<feature type="transmembrane region" description="Helical" evidence="8">
    <location>
        <begin position="160"/>
        <end position="177"/>
    </location>
</feature>
<comment type="subcellular location">
    <subcellularLocation>
        <location evidence="1">Cell membrane</location>
        <topology evidence="1">Multi-pass membrane protein</topology>
    </subcellularLocation>
</comment>
<feature type="transmembrane region" description="Helical" evidence="8">
    <location>
        <begin position="334"/>
        <end position="352"/>
    </location>
</feature>
<evidence type="ECO:0000256" key="4">
    <source>
        <dbReference type="ARBA" id="ARBA00022679"/>
    </source>
</evidence>
<feature type="transmembrane region" description="Helical" evidence="8">
    <location>
        <begin position="388"/>
        <end position="406"/>
    </location>
</feature>
<keyword evidence="3 11" id="KW-0328">Glycosyltransferase</keyword>
<feature type="transmembrane region" description="Helical" evidence="8">
    <location>
        <begin position="206"/>
        <end position="224"/>
    </location>
</feature>
<feature type="transmembrane region" description="Helical" evidence="8">
    <location>
        <begin position="446"/>
        <end position="467"/>
    </location>
</feature>
<dbReference type="Pfam" id="PF13231">
    <property type="entry name" value="PMT_2"/>
    <property type="match status" value="1"/>
</dbReference>
<feature type="transmembrane region" description="Helical" evidence="8">
    <location>
        <begin position="27"/>
        <end position="46"/>
    </location>
</feature>
<feature type="domain" description="Glycosyltransferase RgtA/B/C/D-like" evidence="9">
    <location>
        <begin position="85"/>
        <end position="241"/>
    </location>
</feature>
<keyword evidence="7 8" id="KW-0472">Membrane</keyword>
<keyword evidence="6 8" id="KW-1133">Transmembrane helix</keyword>
<sequence>MTTAAPPVPAGTAAPPAATSTGPAERWFLPALLALLVGSGFLYTVGAARSGWANAYYAAATQAGALDWHAYLFGSLDPSGGITIDKPPAAIWLTALSARVFGLSPDSVLWPQAACAVAAIALLVATVRRHAGDVAGLVAGAVLAVTPVVTLLARYDNPDALMVLLLVGAAYAVTRAVDRTQGGGVWVVAAGALVGLAFLTKLGQALLVVPALAVTVLVAAPGPLRRRLGRLAAGGAAMVVSAGWWVLLVEATPAGERPYIGGSNDNSVVGLALGYDGLARVTGTAGHVGNAHWGRLFGSGGDQAGWLLPAALLLLGVTPVLIRRLPRTDPARAGLLLWGSWLVVVGLVLSGLRGISHSYYSVQIAPAIAALCAVAGTRLWHLRTQKSWAGPVLATVVGLSAVWATGLLLRGLAWPAAVIPVVLAGAGLGGIHLVRSTSPGSSPLSRTARACMVAGVLVSMLAGPTAWSVATALAVHQGSGPVAGPGTTSFSANPGFRPGSPVPLEVTELVHRGAPGHRWAAGVPGRRAADLQLATGDPVLELGGYTGHDPSPTLEQFQRWVLDGDIRYLVVASGSTPASPGSTLSSIEDWAGQHFPVHHYSGWDVLDLSVSPSGASGNPG</sequence>
<dbReference type="EMBL" id="JBAPLU010000009">
    <property type="protein sequence ID" value="MEI4272143.1"/>
    <property type="molecule type" value="Genomic_DNA"/>
</dbReference>
<keyword evidence="12" id="KW-1185">Reference proteome</keyword>
<reference evidence="11 12" key="1">
    <citation type="submission" date="2024-03" db="EMBL/GenBank/DDBJ databases">
        <title>Draft genome sequence of Klenkia sp. LSe6-5.</title>
        <authorList>
            <person name="Duangmal K."/>
            <person name="Chantavorakit T."/>
        </authorList>
    </citation>
    <scope>NUCLEOTIDE SEQUENCE [LARGE SCALE GENOMIC DNA]</scope>
    <source>
        <strain evidence="11 12">LSe6-5</strain>
    </source>
</reference>
<feature type="transmembrane region" description="Helical" evidence="8">
    <location>
        <begin position="109"/>
        <end position="127"/>
    </location>
</feature>
<evidence type="ECO:0000313" key="11">
    <source>
        <dbReference type="EMBL" id="MEI4272143.1"/>
    </source>
</evidence>
<dbReference type="PANTHER" id="PTHR33908:SF3">
    <property type="entry name" value="UNDECAPRENYL PHOSPHATE-ALPHA-4-AMINO-4-DEOXY-L-ARABINOSE ARABINOSYL TRANSFERASE"/>
    <property type="match status" value="1"/>
</dbReference>
<feature type="transmembrane region" description="Helical" evidence="8">
    <location>
        <begin position="134"/>
        <end position="154"/>
    </location>
</feature>
<accession>A0ABU8DU21</accession>
<dbReference type="EC" id="2.4.-.-" evidence="11"/>
<evidence type="ECO:0000256" key="6">
    <source>
        <dbReference type="ARBA" id="ARBA00022989"/>
    </source>
</evidence>
<dbReference type="InterPro" id="IPR038731">
    <property type="entry name" value="RgtA/B/C-like"/>
</dbReference>
<dbReference type="PANTHER" id="PTHR33908">
    <property type="entry name" value="MANNOSYLTRANSFERASE YKCB-RELATED"/>
    <property type="match status" value="1"/>
</dbReference>
<feature type="transmembrane region" description="Helical" evidence="8">
    <location>
        <begin position="412"/>
        <end position="434"/>
    </location>
</feature>
<evidence type="ECO:0000313" key="12">
    <source>
        <dbReference type="Proteomes" id="UP001361570"/>
    </source>
</evidence>
<feature type="transmembrane region" description="Helical" evidence="8">
    <location>
        <begin position="358"/>
        <end position="376"/>
    </location>
</feature>
<feature type="transmembrane region" description="Helical" evidence="8">
    <location>
        <begin position="184"/>
        <end position="200"/>
    </location>
</feature>
<dbReference type="Proteomes" id="UP001361570">
    <property type="component" value="Unassembled WGS sequence"/>
</dbReference>
<feature type="transmembrane region" description="Helical" evidence="8">
    <location>
        <begin position="231"/>
        <end position="249"/>
    </location>
</feature>